<dbReference type="PANTHER" id="PTHR30273">
    <property type="entry name" value="PERIPLASMIC SIGNAL SENSOR AND SIGMA FACTOR ACTIVATOR FECR-RELATED"/>
    <property type="match status" value="1"/>
</dbReference>
<keyword evidence="5" id="KW-1185">Reference proteome</keyword>
<name>A0A1I0RDU7_9BACT</name>
<dbReference type="AlphaFoldDB" id="A0A1I0RDU7"/>
<evidence type="ECO:0000256" key="1">
    <source>
        <dbReference type="SAM" id="Phobius"/>
    </source>
</evidence>
<evidence type="ECO:0000313" key="4">
    <source>
        <dbReference type="EMBL" id="SEW39006.1"/>
    </source>
</evidence>
<dbReference type="InterPro" id="IPR006860">
    <property type="entry name" value="FecR"/>
</dbReference>
<dbReference type="Gene3D" id="2.60.120.1440">
    <property type="match status" value="1"/>
</dbReference>
<dbReference type="InterPro" id="IPR012373">
    <property type="entry name" value="Ferrdict_sens_TM"/>
</dbReference>
<dbReference type="Gene3D" id="3.55.50.30">
    <property type="match status" value="1"/>
</dbReference>
<feature type="transmembrane region" description="Helical" evidence="1">
    <location>
        <begin position="84"/>
        <end position="102"/>
    </location>
</feature>
<keyword evidence="1" id="KW-0812">Transmembrane</keyword>
<sequence length="323" mass="36173">MQRKQVDRELLQRYLDGACSPAEMREVRQYLQGEDHRESLEDFMAADWQQIAAGMEPPATQADYERFLRLTGTPVRKVGVLRRMWWAAAAAVLIAVASVAWWQQQHTRALLATNQILQAPAGKTTLIHLPDSSLIYLGPGSSLTYNKGYNINNRDLYLNGEAYFVVAHGGRHPFSVHTGKLTTVDIGTAFNIRHMPGGSGTDVTVAEGKVAVHYQQQEIPLQKEERLHFETATGLLSKETVRPGEAIGGWRQGILVFRHMTLKEIMADLERQYGTVIRFTSPEMEEISITTTLPGVSLDTALDIICETAGVHYIQQNKVIYIK</sequence>
<dbReference type="RefSeq" id="WP_089895454.1">
    <property type="nucleotide sequence ID" value="NZ_FOJG01000001.1"/>
</dbReference>
<dbReference type="PIRSF" id="PIRSF018266">
    <property type="entry name" value="FecR"/>
    <property type="match status" value="1"/>
</dbReference>
<accession>A0A1I0RDU7</accession>
<dbReference type="InterPro" id="IPR032508">
    <property type="entry name" value="FecR_C"/>
</dbReference>
<feature type="domain" description="Protein FecR C-terminal" evidence="3">
    <location>
        <begin position="255"/>
        <end position="322"/>
    </location>
</feature>
<organism evidence="4 5">
    <name type="scientific">Chitinophaga arvensicola</name>
    <dbReference type="NCBI Taxonomy" id="29529"/>
    <lineage>
        <taxon>Bacteria</taxon>
        <taxon>Pseudomonadati</taxon>
        <taxon>Bacteroidota</taxon>
        <taxon>Chitinophagia</taxon>
        <taxon>Chitinophagales</taxon>
        <taxon>Chitinophagaceae</taxon>
        <taxon>Chitinophaga</taxon>
    </lineage>
</organism>
<dbReference type="Pfam" id="PF04773">
    <property type="entry name" value="FecR"/>
    <property type="match status" value="1"/>
</dbReference>
<dbReference type="GO" id="GO:0016989">
    <property type="term" value="F:sigma factor antagonist activity"/>
    <property type="evidence" value="ECO:0007669"/>
    <property type="project" value="TreeGrafter"/>
</dbReference>
<evidence type="ECO:0000259" key="2">
    <source>
        <dbReference type="Pfam" id="PF04773"/>
    </source>
</evidence>
<feature type="domain" description="FecR protein" evidence="2">
    <location>
        <begin position="120"/>
        <end position="210"/>
    </location>
</feature>
<dbReference type="Pfam" id="PF16344">
    <property type="entry name" value="FecR_C"/>
    <property type="match status" value="1"/>
</dbReference>
<proteinExistence type="predicted"/>
<reference evidence="5" key="1">
    <citation type="submission" date="2016-10" db="EMBL/GenBank/DDBJ databases">
        <authorList>
            <person name="Varghese N."/>
            <person name="Submissions S."/>
        </authorList>
    </citation>
    <scope>NUCLEOTIDE SEQUENCE [LARGE SCALE GENOMIC DNA]</scope>
    <source>
        <strain evidence="5">DSM 3695</strain>
    </source>
</reference>
<keyword evidence="1" id="KW-0472">Membrane</keyword>
<gene>
    <name evidence="4" type="ORF">SAMN04488122_2688</name>
</gene>
<dbReference type="EMBL" id="FOJG01000001">
    <property type="protein sequence ID" value="SEW39006.1"/>
    <property type="molecule type" value="Genomic_DNA"/>
</dbReference>
<evidence type="ECO:0000259" key="3">
    <source>
        <dbReference type="Pfam" id="PF16344"/>
    </source>
</evidence>
<dbReference type="STRING" id="29529.SAMN04488122_2688"/>
<dbReference type="PANTHER" id="PTHR30273:SF2">
    <property type="entry name" value="PROTEIN FECR"/>
    <property type="match status" value="1"/>
</dbReference>
<evidence type="ECO:0000313" key="5">
    <source>
        <dbReference type="Proteomes" id="UP000199310"/>
    </source>
</evidence>
<keyword evidence="1" id="KW-1133">Transmembrane helix</keyword>
<dbReference type="OrthoDB" id="1119382at2"/>
<protein>
    <submittedName>
        <fullName evidence="4">Ferric-dicitrate binding protein FerR, regulates iron transport through sigma-19</fullName>
    </submittedName>
</protein>
<dbReference type="Proteomes" id="UP000199310">
    <property type="component" value="Unassembled WGS sequence"/>
</dbReference>